<proteinExistence type="inferred from homology"/>
<keyword evidence="6" id="KW-1185">Reference proteome</keyword>
<dbReference type="GO" id="GO:0010181">
    <property type="term" value="F:FMN binding"/>
    <property type="evidence" value="ECO:0007669"/>
    <property type="project" value="InterPro"/>
</dbReference>
<dbReference type="GO" id="GO:0016646">
    <property type="term" value="F:oxidoreductase activity, acting on the CH-NH group of donors, NAD or NADP as acceptor"/>
    <property type="evidence" value="ECO:0007669"/>
    <property type="project" value="UniProtKB-ARBA"/>
</dbReference>
<evidence type="ECO:0000259" key="4">
    <source>
        <dbReference type="SMART" id="SM00903"/>
    </source>
</evidence>
<name>A0A1H2PR21_9BURK</name>
<evidence type="ECO:0000256" key="2">
    <source>
        <dbReference type="ARBA" id="ARBA00022630"/>
    </source>
</evidence>
<dbReference type="EMBL" id="FNLO01000007">
    <property type="protein sequence ID" value="SDV49321.1"/>
    <property type="molecule type" value="Genomic_DNA"/>
</dbReference>
<dbReference type="SMART" id="SM00903">
    <property type="entry name" value="Flavin_Reduct"/>
    <property type="match status" value="1"/>
</dbReference>
<dbReference type="OrthoDB" id="9792436at2"/>
<dbReference type="Gene3D" id="2.30.110.10">
    <property type="entry name" value="Electron Transport, Fmn-binding Protein, Chain A"/>
    <property type="match status" value="1"/>
</dbReference>
<dbReference type="Pfam" id="PF01613">
    <property type="entry name" value="Flavin_Reduct"/>
    <property type="match status" value="1"/>
</dbReference>
<protein>
    <submittedName>
        <fullName evidence="5">NADH-FMN oxidoreductase RutF, flavin reductase (DIM6/NTAB) family</fullName>
    </submittedName>
</protein>
<sequence length="187" mass="20695">MSRRRYEKVPFPVANVRRYLEPGPIVLLTSRHAGQDNVMTMGWHLVMEFSPSLLGCVIARGNHSHEMIARSGQCVINLPTRDIVDEVVGIGNCSGASVDKFERFGLTRRAASKVAAPLLDDCVASFECRIADRALIDRYDFFMLEVVAAHAAVSPAHPATLHYTGDGVFMVAGKVISRRSHFRPEML</sequence>
<dbReference type="InterPro" id="IPR012349">
    <property type="entry name" value="Split_barrel_FMN-bd"/>
</dbReference>
<dbReference type="InterPro" id="IPR052174">
    <property type="entry name" value="Flavoredoxin"/>
</dbReference>
<evidence type="ECO:0000313" key="5">
    <source>
        <dbReference type="EMBL" id="SDV49321.1"/>
    </source>
</evidence>
<dbReference type="PANTHER" id="PTHR43567:SF1">
    <property type="entry name" value="FLAVOREDOXIN"/>
    <property type="match status" value="1"/>
</dbReference>
<comment type="similarity">
    <text evidence="3">Belongs to the flavoredoxin family.</text>
</comment>
<dbReference type="Proteomes" id="UP000243719">
    <property type="component" value="Unassembled WGS sequence"/>
</dbReference>
<evidence type="ECO:0000313" key="6">
    <source>
        <dbReference type="Proteomes" id="UP000243719"/>
    </source>
</evidence>
<dbReference type="PANTHER" id="PTHR43567">
    <property type="entry name" value="FLAVOREDOXIN-RELATED-RELATED"/>
    <property type="match status" value="1"/>
</dbReference>
<dbReference type="SUPFAM" id="SSF50475">
    <property type="entry name" value="FMN-binding split barrel"/>
    <property type="match status" value="1"/>
</dbReference>
<accession>A0A1H2PR21</accession>
<dbReference type="InterPro" id="IPR002563">
    <property type="entry name" value="Flavin_Rdtase-like_dom"/>
</dbReference>
<dbReference type="AlphaFoldDB" id="A0A1H2PR21"/>
<dbReference type="STRING" id="1770053.SAMN05216551_107240"/>
<evidence type="ECO:0000256" key="3">
    <source>
        <dbReference type="ARBA" id="ARBA00038054"/>
    </source>
</evidence>
<comment type="cofactor">
    <cofactor evidence="1">
        <name>FMN</name>
        <dbReference type="ChEBI" id="CHEBI:58210"/>
    </cofactor>
</comment>
<reference evidence="6" key="1">
    <citation type="submission" date="2016-09" db="EMBL/GenBank/DDBJ databases">
        <authorList>
            <person name="Varghese N."/>
            <person name="Submissions S."/>
        </authorList>
    </citation>
    <scope>NUCLEOTIDE SEQUENCE [LARGE SCALE GENOMIC DNA]</scope>
    <source>
        <strain evidence="6">JS23</strain>
    </source>
</reference>
<keyword evidence="2" id="KW-0285">Flavoprotein</keyword>
<organism evidence="5 6">
    <name type="scientific">Chitinasiproducens palmae</name>
    <dbReference type="NCBI Taxonomy" id="1770053"/>
    <lineage>
        <taxon>Bacteria</taxon>
        <taxon>Pseudomonadati</taxon>
        <taxon>Pseudomonadota</taxon>
        <taxon>Betaproteobacteria</taxon>
        <taxon>Burkholderiales</taxon>
        <taxon>Burkholderiaceae</taxon>
        <taxon>Chitinasiproducens</taxon>
    </lineage>
</organism>
<gene>
    <name evidence="5" type="ORF">SAMN05216551_107240</name>
</gene>
<dbReference type="RefSeq" id="WP_091909185.1">
    <property type="nucleotide sequence ID" value="NZ_FNLO01000007.1"/>
</dbReference>
<feature type="domain" description="Flavin reductase like" evidence="4">
    <location>
        <begin position="18"/>
        <end position="170"/>
    </location>
</feature>
<evidence type="ECO:0000256" key="1">
    <source>
        <dbReference type="ARBA" id="ARBA00001917"/>
    </source>
</evidence>